<sequence length="505" mass="54085">MSVVIAIDAGTTGVRSRAIFTDGRASVSSYVEFPQYFPQPGWVEHDATEILFAVRKTLSDVIAQLATLPDANIVTIGITNQRETIVAWDKSTGVPFGRAIVWQDRRTAERCTELLPMLSTVRSITGLVLDPYFSGSKVQWMIKSGQAPRSADLAVGTIDSWIIWNLTGAKSFVTDPSNASRTMLFDINNMHWSEQMCATFDVPLASLPTIVPSSGRCGVTQSYASTNNKADKAAINIPNGIPISGIAGDQQAALFGQACFDVGSSKNTYGTGSFVLMNVGTECPPPTDGMLTTVAWDLGSSKPTYALEGSIFVTGSAIQWLRDGLNIIDNAAQVGPLAASVADSGGVVVVPAFTGLGSPWWDPYARGIICGITRGTSRAHIARAVVQSMTFQTRDVVEAMVRATGVPLIDMRVDGGAAVMDMMLQMQADQLGVTVVRPKDLETTALGAAYLAGLAEGVWPTLQSITKSWQLDRTFTPEPTSTTASEYALWSRAVQRSLNWAQDSH</sequence>
<dbReference type="NCBIfam" id="NF000756">
    <property type="entry name" value="PRK00047.1"/>
    <property type="match status" value="1"/>
</dbReference>
<evidence type="ECO:0000256" key="8">
    <source>
        <dbReference type="ARBA" id="ARBA00022840"/>
    </source>
</evidence>
<dbReference type="InterPro" id="IPR005999">
    <property type="entry name" value="Glycerol_kin"/>
</dbReference>
<dbReference type="AlphaFoldDB" id="A0A6J7E3V7"/>
<dbReference type="Pfam" id="PF02782">
    <property type="entry name" value="FGGY_C"/>
    <property type="match status" value="1"/>
</dbReference>
<keyword evidence="6" id="KW-0418">Kinase</keyword>
<comment type="catalytic activity">
    <reaction evidence="10">
        <text>glycerol + ATP = sn-glycerol 3-phosphate + ADP + H(+)</text>
        <dbReference type="Rhea" id="RHEA:21644"/>
        <dbReference type="ChEBI" id="CHEBI:15378"/>
        <dbReference type="ChEBI" id="CHEBI:17754"/>
        <dbReference type="ChEBI" id="CHEBI:30616"/>
        <dbReference type="ChEBI" id="CHEBI:57597"/>
        <dbReference type="ChEBI" id="CHEBI:456216"/>
        <dbReference type="EC" id="2.7.1.30"/>
    </reaction>
</comment>
<evidence type="ECO:0000256" key="3">
    <source>
        <dbReference type="ARBA" id="ARBA00012099"/>
    </source>
</evidence>
<dbReference type="PROSITE" id="PS00445">
    <property type="entry name" value="FGGY_KINASES_2"/>
    <property type="match status" value="1"/>
</dbReference>
<evidence type="ECO:0000256" key="1">
    <source>
        <dbReference type="ARBA" id="ARBA00005190"/>
    </source>
</evidence>
<keyword evidence="5" id="KW-0547">Nucleotide-binding</keyword>
<dbReference type="InterPro" id="IPR018485">
    <property type="entry name" value="FGGY_C"/>
</dbReference>
<dbReference type="PANTHER" id="PTHR10196:SF69">
    <property type="entry name" value="GLYCEROL KINASE"/>
    <property type="match status" value="1"/>
</dbReference>
<dbReference type="InterPro" id="IPR018484">
    <property type="entry name" value="FGGY_N"/>
</dbReference>
<evidence type="ECO:0000313" key="13">
    <source>
        <dbReference type="EMBL" id="CAB4877772.1"/>
    </source>
</evidence>
<dbReference type="EMBL" id="CAFBLD010000012">
    <property type="protein sequence ID" value="CAB4877772.1"/>
    <property type="molecule type" value="Genomic_DNA"/>
</dbReference>
<dbReference type="PIRSF" id="PIRSF000538">
    <property type="entry name" value="GlpK"/>
    <property type="match status" value="1"/>
</dbReference>
<dbReference type="EC" id="2.7.1.30" evidence="3"/>
<feature type="domain" description="Carbohydrate kinase FGGY C-terminal" evidence="12">
    <location>
        <begin position="267"/>
        <end position="455"/>
    </location>
</feature>
<name>A0A6J7E3V7_9ZZZZ</name>
<dbReference type="PANTHER" id="PTHR10196">
    <property type="entry name" value="SUGAR KINASE"/>
    <property type="match status" value="1"/>
</dbReference>
<evidence type="ECO:0000259" key="12">
    <source>
        <dbReference type="Pfam" id="PF02782"/>
    </source>
</evidence>
<gene>
    <name evidence="13" type="ORF">UFOPK3328_01466</name>
</gene>
<dbReference type="SUPFAM" id="SSF53067">
    <property type="entry name" value="Actin-like ATPase domain"/>
    <property type="match status" value="2"/>
</dbReference>
<reference evidence="13" key="1">
    <citation type="submission" date="2020-05" db="EMBL/GenBank/DDBJ databases">
        <authorList>
            <person name="Chiriac C."/>
            <person name="Salcher M."/>
            <person name="Ghai R."/>
            <person name="Kavagutti S V."/>
        </authorList>
    </citation>
    <scope>NUCLEOTIDE SEQUENCE</scope>
</reference>
<evidence type="ECO:0000259" key="11">
    <source>
        <dbReference type="Pfam" id="PF00370"/>
    </source>
</evidence>
<evidence type="ECO:0000256" key="10">
    <source>
        <dbReference type="ARBA" id="ARBA00052101"/>
    </source>
</evidence>
<evidence type="ECO:0000256" key="7">
    <source>
        <dbReference type="ARBA" id="ARBA00022798"/>
    </source>
</evidence>
<dbReference type="GO" id="GO:0005524">
    <property type="term" value="F:ATP binding"/>
    <property type="evidence" value="ECO:0007669"/>
    <property type="project" value="UniProtKB-KW"/>
</dbReference>
<dbReference type="NCBIfam" id="TIGR01311">
    <property type="entry name" value="glycerol_kin"/>
    <property type="match status" value="1"/>
</dbReference>
<comment type="pathway">
    <text evidence="1">Polyol metabolism; glycerol degradation via glycerol kinase pathway; sn-glycerol 3-phosphate from glycerol: step 1/1.</text>
</comment>
<dbReference type="GO" id="GO:0004370">
    <property type="term" value="F:glycerol kinase activity"/>
    <property type="evidence" value="ECO:0007669"/>
    <property type="project" value="UniProtKB-EC"/>
</dbReference>
<dbReference type="CDD" id="cd07769">
    <property type="entry name" value="ASKHA_NBD_FGGY_GK"/>
    <property type="match status" value="1"/>
</dbReference>
<dbReference type="Pfam" id="PF00370">
    <property type="entry name" value="FGGY_N"/>
    <property type="match status" value="1"/>
</dbReference>
<dbReference type="GO" id="GO:0005829">
    <property type="term" value="C:cytosol"/>
    <property type="evidence" value="ECO:0007669"/>
    <property type="project" value="TreeGrafter"/>
</dbReference>
<dbReference type="InterPro" id="IPR043129">
    <property type="entry name" value="ATPase_NBD"/>
</dbReference>
<evidence type="ECO:0000256" key="9">
    <source>
        <dbReference type="ARBA" id="ARBA00043149"/>
    </source>
</evidence>
<accession>A0A6J7E3V7</accession>
<evidence type="ECO:0000256" key="5">
    <source>
        <dbReference type="ARBA" id="ARBA00022741"/>
    </source>
</evidence>
<keyword evidence="4" id="KW-0808">Transferase</keyword>
<dbReference type="InterPro" id="IPR000577">
    <property type="entry name" value="Carb_kinase_FGGY"/>
</dbReference>
<dbReference type="GO" id="GO:0006071">
    <property type="term" value="P:glycerol metabolic process"/>
    <property type="evidence" value="ECO:0007669"/>
    <property type="project" value="UniProtKB-KW"/>
</dbReference>
<dbReference type="GO" id="GO:0006072">
    <property type="term" value="P:glycerol-3-phosphate metabolic process"/>
    <property type="evidence" value="ECO:0007669"/>
    <property type="project" value="InterPro"/>
</dbReference>
<comment type="similarity">
    <text evidence="2">Belongs to the FGGY kinase family.</text>
</comment>
<evidence type="ECO:0000256" key="6">
    <source>
        <dbReference type="ARBA" id="ARBA00022777"/>
    </source>
</evidence>
<keyword evidence="7" id="KW-0319">Glycerol metabolism</keyword>
<protein>
    <recommendedName>
        <fullName evidence="3">glycerol kinase</fullName>
        <ecNumber evidence="3">2.7.1.30</ecNumber>
    </recommendedName>
    <alternativeName>
        <fullName evidence="9">ATP:glycerol 3-phosphotransferase</fullName>
    </alternativeName>
</protein>
<proteinExistence type="inferred from homology"/>
<dbReference type="FunFam" id="3.30.420.40:FF:000007">
    <property type="entry name" value="Glycerol kinase"/>
    <property type="match status" value="1"/>
</dbReference>
<keyword evidence="8" id="KW-0067">ATP-binding</keyword>
<dbReference type="Gene3D" id="3.30.420.40">
    <property type="match status" value="2"/>
</dbReference>
<dbReference type="InterPro" id="IPR018483">
    <property type="entry name" value="Carb_kinase_FGGY_CS"/>
</dbReference>
<feature type="domain" description="Carbohydrate kinase FGGY N-terminal" evidence="11">
    <location>
        <begin position="4"/>
        <end position="256"/>
    </location>
</feature>
<evidence type="ECO:0000256" key="2">
    <source>
        <dbReference type="ARBA" id="ARBA00009156"/>
    </source>
</evidence>
<evidence type="ECO:0000256" key="4">
    <source>
        <dbReference type="ARBA" id="ARBA00022679"/>
    </source>
</evidence>
<organism evidence="13">
    <name type="scientific">freshwater metagenome</name>
    <dbReference type="NCBI Taxonomy" id="449393"/>
    <lineage>
        <taxon>unclassified sequences</taxon>
        <taxon>metagenomes</taxon>
        <taxon>ecological metagenomes</taxon>
    </lineage>
</organism>